<dbReference type="Pfam" id="PF01244">
    <property type="entry name" value="Peptidase_M19"/>
    <property type="match status" value="1"/>
</dbReference>
<comment type="catalytic activity">
    <reaction evidence="1">
        <text>an L-aminoacyl-L-amino acid + H2O = 2 an L-alpha-amino acid</text>
        <dbReference type="Rhea" id="RHEA:48940"/>
        <dbReference type="ChEBI" id="CHEBI:15377"/>
        <dbReference type="ChEBI" id="CHEBI:59869"/>
        <dbReference type="ChEBI" id="CHEBI:77460"/>
        <dbReference type="EC" id="3.4.13.19"/>
    </reaction>
</comment>
<keyword evidence="1" id="KW-0479">Metal-binding</keyword>
<keyword evidence="1" id="KW-0325">Glycoprotein</keyword>
<dbReference type="Gene3D" id="3.20.20.140">
    <property type="entry name" value="Metal-dependent hydrolases"/>
    <property type="match status" value="1"/>
</dbReference>
<organism evidence="4 5">
    <name type="scientific">Saccoglossus kowalevskii</name>
    <name type="common">Acorn worm</name>
    <dbReference type="NCBI Taxonomy" id="10224"/>
    <lineage>
        <taxon>Eukaryota</taxon>
        <taxon>Metazoa</taxon>
        <taxon>Hemichordata</taxon>
        <taxon>Enteropneusta</taxon>
        <taxon>Harrimaniidae</taxon>
        <taxon>Saccoglossus</taxon>
    </lineage>
</organism>
<keyword evidence="1" id="KW-0224">Dipeptidase</keyword>
<keyword evidence="4" id="KW-1185">Reference proteome</keyword>
<name>A0ABM0GVT1_SACKO</name>
<dbReference type="GeneID" id="100367996"/>
<dbReference type="SUPFAM" id="SSF51556">
    <property type="entry name" value="Metallo-dependent hydrolases"/>
    <property type="match status" value="1"/>
</dbReference>
<feature type="compositionally biased region" description="Polar residues" evidence="2">
    <location>
        <begin position="439"/>
        <end position="455"/>
    </location>
</feature>
<keyword evidence="3" id="KW-0472">Membrane</keyword>
<dbReference type="PANTHER" id="PTHR10443">
    <property type="entry name" value="MICROSOMAL DIPEPTIDASE"/>
    <property type="match status" value="1"/>
</dbReference>
<evidence type="ECO:0000256" key="3">
    <source>
        <dbReference type="SAM" id="Phobius"/>
    </source>
</evidence>
<proteinExistence type="inferred from homology"/>
<keyword evidence="1" id="KW-0645">Protease</keyword>
<dbReference type="PANTHER" id="PTHR10443:SF12">
    <property type="entry name" value="DIPEPTIDASE"/>
    <property type="match status" value="1"/>
</dbReference>
<accession>A0ABM0GVT1</accession>
<evidence type="ECO:0000313" key="4">
    <source>
        <dbReference type="Proteomes" id="UP000694865"/>
    </source>
</evidence>
<keyword evidence="3" id="KW-0812">Transmembrane</keyword>
<feature type="region of interest" description="Disordered" evidence="2">
    <location>
        <begin position="433"/>
        <end position="455"/>
    </location>
</feature>
<comment type="subunit">
    <text evidence="1">Homodimer; disulfide-linked.</text>
</comment>
<evidence type="ECO:0000313" key="5">
    <source>
        <dbReference type="RefSeq" id="XP_002738425.1"/>
    </source>
</evidence>
<keyword evidence="1" id="KW-0336">GPI-anchor</keyword>
<keyword evidence="3" id="KW-1133">Transmembrane helix</keyword>
<reference evidence="5" key="1">
    <citation type="submission" date="2025-08" db="UniProtKB">
        <authorList>
            <consortium name="RefSeq"/>
        </authorList>
    </citation>
    <scope>IDENTIFICATION</scope>
    <source>
        <tissue evidence="5">Testes</tissue>
    </source>
</reference>
<comment type="similarity">
    <text evidence="1">Belongs to the metallo-dependent hydrolases superfamily. Peptidase M19 family.</text>
</comment>
<dbReference type="InterPro" id="IPR032466">
    <property type="entry name" value="Metal_Hydrolase"/>
</dbReference>
<gene>
    <name evidence="5" type="primary">LOC100367996</name>
</gene>
<protein>
    <recommendedName>
        <fullName evidence="1">Dipeptidase</fullName>
        <ecNumber evidence="1">3.4.13.19</ecNumber>
    </recommendedName>
</protein>
<keyword evidence="1" id="KW-0449">Lipoprotein</keyword>
<dbReference type="Proteomes" id="UP000694865">
    <property type="component" value="Unplaced"/>
</dbReference>
<keyword evidence="1" id="KW-1015">Disulfide bond</keyword>
<comment type="cofactor">
    <cofactor evidence="1">
        <name>Zn(2+)</name>
        <dbReference type="ChEBI" id="CHEBI:29105"/>
    </cofactor>
</comment>
<dbReference type="InterPro" id="IPR008257">
    <property type="entry name" value="Pept_M19"/>
</dbReference>
<keyword evidence="1" id="KW-0482">Metalloprotease</keyword>
<keyword evidence="1" id="KW-0862">Zinc</keyword>
<dbReference type="PROSITE" id="PS51365">
    <property type="entry name" value="RENAL_DIPEPTIDASE_2"/>
    <property type="match status" value="1"/>
</dbReference>
<sequence length="455" mass="50500">MDGDGSISQEPLISYGSKRTRKIIVVAFGVGIAAAVIAIAIAVPLASNSGSDDKTDTGTDTLEHAKDIMRRVPLVDGHNDLPLAIRYEWKNQLANVDLNSDLSSYGLHTDIPRLREGLVGGQFWSVYVPCDSQYNDAVRQTLDQIDLVKRYVKQYSDTFAYVTTAQGIVDAFVAGKIGSLIGMEGGHSVDSTYSNLRMMYDVGARYMTLTHSCNTPWADNSGRSEDDLEFGGLSDWGKDLIREMNRLGMLVDLSHVSVSTMNDALDVSQSPVIFSHSAARTLCDNTRNVPDEVLERLVENGGIVMMVFYPGFINCEPNKQEVCDIPQVADHIEHIASVCGYGCVGIGSDYDGISVTPVGLEDVSKYPYLIEEMVIRNWTDENIEKLIGRNLIRVMQEVERVRDTMSDTFPYEEWIERNDSKAEFNNECRTHEEDGWASYPSSQKASEHLATTQCD</sequence>
<keyword evidence="1" id="KW-0378">Hydrolase</keyword>
<dbReference type="RefSeq" id="XP_002738425.1">
    <property type="nucleotide sequence ID" value="XM_002738379.2"/>
</dbReference>
<evidence type="ECO:0000256" key="1">
    <source>
        <dbReference type="RuleBase" id="RU341113"/>
    </source>
</evidence>
<comment type="subcellular location">
    <subcellularLocation>
        <location evidence="1">Membrane</location>
        <topology evidence="1">Lipid-anchor</topology>
        <topology evidence="1">GPI-anchor</topology>
    </subcellularLocation>
</comment>
<dbReference type="CDD" id="cd01301">
    <property type="entry name" value="rDP_like"/>
    <property type="match status" value="1"/>
</dbReference>
<feature type="transmembrane region" description="Helical" evidence="3">
    <location>
        <begin position="23"/>
        <end position="46"/>
    </location>
</feature>
<dbReference type="EC" id="3.4.13.19" evidence="1"/>
<evidence type="ECO:0000256" key="2">
    <source>
        <dbReference type="SAM" id="MobiDB-lite"/>
    </source>
</evidence>